<dbReference type="SUPFAM" id="SSF55729">
    <property type="entry name" value="Acyl-CoA N-acyltransferases (Nat)"/>
    <property type="match status" value="1"/>
</dbReference>
<reference evidence="5" key="2">
    <citation type="submission" date="2017-03" db="EMBL/GenBank/DDBJ databases">
        <title>Bacillus sp. V-88(T) DSM27956, whole genome shotgun sequencing project.</title>
        <authorList>
            <person name="Dastager S.G."/>
            <person name="Neurgaonkar P.S."/>
            <person name="Dharne M.S."/>
        </authorList>
    </citation>
    <scope>NUCLEOTIDE SEQUENCE [LARGE SCALE GENOMIC DNA]</scope>
    <source>
        <strain evidence="5">DSM 25145</strain>
    </source>
</reference>
<reference evidence="3 4" key="1">
    <citation type="submission" date="2017-01" db="EMBL/GenBank/DDBJ databases">
        <authorList>
            <person name="Mah S.A."/>
            <person name="Swanson W.J."/>
            <person name="Moy G.W."/>
            <person name="Vacquier V.D."/>
        </authorList>
    </citation>
    <scope>NUCLEOTIDE SEQUENCE [LARGE SCALE GENOMIC DNA]</scope>
    <source>
        <strain evidence="3 4">NIO-1016</strain>
    </source>
</reference>
<dbReference type="OrthoDB" id="9795206at2"/>
<protein>
    <submittedName>
        <fullName evidence="2">UDP-4-amino-4, 6-dideoxy-N-acetyl-beta-L-altrosamine N-acetyltransferase</fullName>
    </submittedName>
    <submittedName>
        <fullName evidence="3">UDP-4-amino-4,6-dideoxy-N-acetyl-beta-L-altrosamine N-acetyltransferase</fullName>
    </submittedName>
</protein>
<organism evidence="3 4">
    <name type="scientific">Domibacillus enclensis</name>
    <dbReference type="NCBI Taxonomy" id="1017273"/>
    <lineage>
        <taxon>Bacteria</taxon>
        <taxon>Bacillati</taxon>
        <taxon>Bacillota</taxon>
        <taxon>Bacilli</taxon>
        <taxon>Bacillales</taxon>
        <taxon>Bacillaceae</taxon>
        <taxon>Domibacillus</taxon>
    </lineage>
</organism>
<dbReference type="AlphaFoldDB" id="A0A1N6SDK1"/>
<dbReference type="RefSeq" id="WP_045849684.1">
    <property type="nucleotide sequence ID" value="NZ_FTLX01000002.1"/>
</dbReference>
<keyword evidence="3" id="KW-0808">Transferase</keyword>
<dbReference type="Proteomes" id="UP000215545">
    <property type="component" value="Unassembled WGS sequence"/>
</dbReference>
<dbReference type="Proteomes" id="UP000186385">
    <property type="component" value="Unassembled WGS sequence"/>
</dbReference>
<dbReference type="NCBIfam" id="TIGR03585">
    <property type="entry name" value="PseH"/>
    <property type="match status" value="1"/>
</dbReference>
<name>A0A1N6SDK1_9BACI</name>
<evidence type="ECO:0000313" key="5">
    <source>
        <dbReference type="Proteomes" id="UP000215545"/>
    </source>
</evidence>
<dbReference type="GO" id="GO:0016747">
    <property type="term" value="F:acyltransferase activity, transferring groups other than amino-acyl groups"/>
    <property type="evidence" value="ECO:0007669"/>
    <property type="project" value="InterPro"/>
</dbReference>
<reference evidence="2" key="3">
    <citation type="submission" date="2017-03" db="EMBL/GenBank/DDBJ databases">
        <authorList>
            <person name="Dastager S.G."/>
            <person name="Neurgaonkar P.S."/>
            <person name="Dharne M.S."/>
        </authorList>
    </citation>
    <scope>NUCLEOTIDE SEQUENCE</scope>
    <source>
        <strain evidence="2">DSM 25145</strain>
    </source>
</reference>
<dbReference type="EMBL" id="MWSK01000002">
    <property type="protein sequence ID" value="OXS79296.1"/>
    <property type="molecule type" value="Genomic_DNA"/>
</dbReference>
<dbReference type="InterPro" id="IPR016181">
    <property type="entry name" value="Acyl_CoA_acyltransferase"/>
</dbReference>
<dbReference type="Pfam" id="PF13420">
    <property type="entry name" value="Acetyltransf_4"/>
    <property type="match status" value="1"/>
</dbReference>
<dbReference type="PANTHER" id="PTHR43415:SF3">
    <property type="entry name" value="GNAT-FAMILY ACETYLTRANSFERASE"/>
    <property type="match status" value="1"/>
</dbReference>
<evidence type="ECO:0000313" key="4">
    <source>
        <dbReference type="Proteomes" id="UP000186385"/>
    </source>
</evidence>
<sequence length="178" mass="21477">MKWLNIEEEHLQQILDWRTSDFVTKYMYTDIAYDLEGQKKWLEAIRQDSNGRYWIMSYREELLGYISITDIDWKHKRGYWNFYIGNVKYAMIAGFLGAYMYNYAFGTLGLEKLMGEVMAENESVRKLHAKQGAREVGFFEKHILKHDRWHDIYVFEMAKERWAEQGVKFKKNIPDVME</sequence>
<dbReference type="PROSITE" id="PS51186">
    <property type="entry name" value="GNAT"/>
    <property type="match status" value="1"/>
</dbReference>
<feature type="domain" description="N-acetyltransferase" evidence="1">
    <location>
        <begin position="1"/>
        <end position="162"/>
    </location>
</feature>
<proteinExistence type="predicted"/>
<accession>A0A1N6SDK1</accession>
<dbReference type="InterPro" id="IPR020036">
    <property type="entry name" value="PseH"/>
</dbReference>
<dbReference type="InterPro" id="IPR000182">
    <property type="entry name" value="GNAT_dom"/>
</dbReference>
<dbReference type="STRING" id="1017273.SAMN05443094_102397"/>
<dbReference type="PANTHER" id="PTHR43415">
    <property type="entry name" value="SPERMIDINE N(1)-ACETYLTRANSFERASE"/>
    <property type="match status" value="1"/>
</dbReference>
<keyword evidence="5" id="KW-1185">Reference proteome</keyword>
<dbReference type="EMBL" id="FTLX01000002">
    <property type="protein sequence ID" value="SIQ39213.1"/>
    <property type="molecule type" value="Genomic_DNA"/>
</dbReference>
<evidence type="ECO:0000259" key="1">
    <source>
        <dbReference type="PROSITE" id="PS51186"/>
    </source>
</evidence>
<gene>
    <name evidence="2" type="ORF">B1B05_05865</name>
    <name evidence="3" type="ORF">SAMN05443094_102397</name>
</gene>
<evidence type="ECO:0000313" key="2">
    <source>
        <dbReference type="EMBL" id="OXS79296.1"/>
    </source>
</evidence>
<dbReference type="Gene3D" id="3.40.630.30">
    <property type="match status" value="1"/>
</dbReference>
<evidence type="ECO:0000313" key="3">
    <source>
        <dbReference type="EMBL" id="SIQ39213.1"/>
    </source>
</evidence>